<proteinExistence type="inferred from homology"/>
<reference evidence="4 5" key="1">
    <citation type="journal article" date="2019" name="Int. J. Syst. Evol. Microbiol.">
        <title>The Global Catalogue of Microorganisms (GCM) 10K type strain sequencing project: providing services to taxonomists for standard genome sequencing and annotation.</title>
        <authorList>
            <consortium name="The Broad Institute Genomics Platform"/>
            <consortium name="The Broad Institute Genome Sequencing Center for Infectious Disease"/>
            <person name="Wu L."/>
            <person name="Ma J."/>
        </authorList>
    </citation>
    <scope>NUCLEOTIDE SEQUENCE [LARGE SCALE GENOMIC DNA]</scope>
    <source>
        <strain evidence="4 5">JCM 15608</strain>
    </source>
</reference>
<dbReference type="PANTHER" id="PTHR35936">
    <property type="entry name" value="MEMBRANE-BOUND LYTIC MUREIN TRANSGLYCOSYLASE F"/>
    <property type="match status" value="1"/>
</dbReference>
<dbReference type="Pfam" id="PF00497">
    <property type="entry name" value="SBP_bac_3"/>
    <property type="match status" value="1"/>
</dbReference>
<dbReference type="SMART" id="SM00062">
    <property type="entry name" value="PBPb"/>
    <property type="match status" value="1"/>
</dbReference>
<accession>A0ABN1LA34</accession>
<keyword evidence="5" id="KW-1185">Reference proteome</keyword>
<comment type="caution">
    <text evidence="4">The sequence shown here is derived from an EMBL/GenBank/DDBJ whole genome shotgun (WGS) entry which is preliminary data.</text>
</comment>
<protein>
    <recommendedName>
        <fullName evidence="3">Solute-binding protein family 3/N-terminal domain-containing protein</fullName>
    </recommendedName>
</protein>
<dbReference type="EMBL" id="BAAAFA010000010">
    <property type="protein sequence ID" value="GAA0821340.1"/>
    <property type="molecule type" value="Genomic_DNA"/>
</dbReference>
<evidence type="ECO:0000256" key="1">
    <source>
        <dbReference type="ARBA" id="ARBA00010333"/>
    </source>
</evidence>
<name>A0ABN1LA34_9GAMM</name>
<evidence type="ECO:0000313" key="5">
    <source>
        <dbReference type="Proteomes" id="UP001500021"/>
    </source>
</evidence>
<gene>
    <name evidence="4" type="ORF">GCM10009111_28170</name>
</gene>
<dbReference type="Proteomes" id="UP001500021">
    <property type="component" value="Unassembled WGS sequence"/>
</dbReference>
<sequence length="219" mass="25075">MSAGLSKPPFVIANDNENSGIQLDVIRAAFATEQQGVNFIHVPLARSFSSINKWHFDGTITLPTTHQREDVYLSDPYIGYQNVVITLAEDNIEINDVSDLANKRIVAFQMAKNFLGPDYVSAVNKAQDYRELADQMKQIDMLFFKRTDALVLDISIFKYFLLQHHGDKYKKSYIVHQIFKPVKYGAGFKNKADRDKFNQGLKVIKANGTYQKILDKYQR</sequence>
<feature type="domain" description="Solute-binding protein family 3/N-terminal" evidence="3">
    <location>
        <begin position="3"/>
        <end position="219"/>
    </location>
</feature>
<evidence type="ECO:0000256" key="2">
    <source>
        <dbReference type="ARBA" id="ARBA00022729"/>
    </source>
</evidence>
<evidence type="ECO:0000313" key="4">
    <source>
        <dbReference type="EMBL" id="GAA0821340.1"/>
    </source>
</evidence>
<comment type="similarity">
    <text evidence="1">Belongs to the bacterial solute-binding protein 3 family.</text>
</comment>
<organism evidence="4 5">
    <name type="scientific">Colwellia asteriadis</name>
    <dbReference type="NCBI Taxonomy" id="517723"/>
    <lineage>
        <taxon>Bacteria</taxon>
        <taxon>Pseudomonadati</taxon>
        <taxon>Pseudomonadota</taxon>
        <taxon>Gammaproteobacteria</taxon>
        <taxon>Alteromonadales</taxon>
        <taxon>Colwelliaceae</taxon>
        <taxon>Colwellia</taxon>
    </lineage>
</organism>
<evidence type="ECO:0000259" key="3">
    <source>
        <dbReference type="SMART" id="SM00062"/>
    </source>
</evidence>
<keyword evidence="2" id="KW-0732">Signal</keyword>
<dbReference type="RefSeq" id="WP_215980383.1">
    <property type="nucleotide sequence ID" value="NZ_BAAAFA010000010.1"/>
</dbReference>
<dbReference type="PANTHER" id="PTHR35936:SF19">
    <property type="entry name" value="AMINO-ACID-BINDING PROTEIN YXEM-RELATED"/>
    <property type="match status" value="1"/>
</dbReference>
<dbReference type="InterPro" id="IPR001638">
    <property type="entry name" value="Solute-binding_3/MltF_N"/>
</dbReference>